<dbReference type="GO" id="GO:0032259">
    <property type="term" value="P:methylation"/>
    <property type="evidence" value="ECO:0007669"/>
    <property type="project" value="UniProtKB-KW"/>
</dbReference>
<dbReference type="PANTHER" id="PTHR43861:SF1">
    <property type="entry name" value="TRANS-ACONITATE 2-METHYLTRANSFERASE"/>
    <property type="match status" value="1"/>
</dbReference>
<comment type="caution">
    <text evidence="2">The sequence shown here is derived from an EMBL/GenBank/DDBJ whole genome shotgun (WGS) entry which is preliminary data.</text>
</comment>
<name>A0A0K9XLN8_9ACTN</name>
<dbReference type="GO" id="GO:0008757">
    <property type="term" value="F:S-adenosylmethionine-dependent methyltransferase activity"/>
    <property type="evidence" value="ECO:0007669"/>
    <property type="project" value="InterPro"/>
</dbReference>
<feature type="domain" description="Methyltransferase type 11" evidence="1">
    <location>
        <begin position="54"/>
        <end position="149"/>
    </location>
</feature>
<accession>A0A0K9XLN8</accession>
<dbReference type="Pfam" id="PF08241">
    <property type="entry name" value="Methyltransf_11"/>
    <property type="match status" value="1"/>
</dbReference>
<evidence type="ECO:0000313" key="2">
    <source>
        <dbReference type="EMBL" id="KNB54344.1"/>
    </source>
</evidence>
<evidence type="ECO:0000313" key="3">
    <source>
        <dbReference type="Proteomes" id="UP000037288"/>
    </source>
</evidence>
<dbReference type="PATRIC" id="fig|1678637.3.peg.38"/>
<reference evidence="3" key="1">
    <citation type="submission" date="2015-07" db="EMBL/GenBank/DDBJ databases">
        <title>Draft genome sequence of Streptomyces sp. CMAA 1322, a bacterium isolated from Caatinga biome, from dry forest semiarid of Brazil.</title>
        <authorList>
            <person name="Santos S.N."/>
            <person name="Gacesa R."/>
            <person name="Taketani R.G."/>
            <person name="Long P.F."/>
            <person name="Melo I.S."/>
        </authorList>
    </citation>
    <scope>NUCLEOTIDE SEQUENCE [LARGE SCALE GENOMIC DNA]</scope>
    <source>
        <strain evidence="3">CMAA 1322</strain>
    </source>
</reference>
<dbReference type="OrthoDB" id="22151at2"/>
<dbReference type="InterPro" id="IPR013216">
    <property type="entry name" value="Methyltransf_11"/>
</dbReference>
<keyword evidence="2" id="KW-0489">Methyltransferase</keyword>
<protein>
    <submittedName>
        <fullName evidence="2">Methyltransferase type 11</fullName>
    </submittedName>
</protein>
<dbReference type="EMBL" id="LFXA01000001">
    <property type="protein sequence ID" value="KNB54344.1"/>
    <property type="molecule type" value="Genomic_DNA"/>
</dbReference>
<dbReference type="SUPFAM" id="SSF53335">
    <property type="entry name" value="S-adenosyl-L-methionine-dependent methyltransferases"/>
    <property type="match status" value="1"/>
</dbReference>
<dbReference type="STRING" id="1678637.AC230_00180"/>
<proteinExistence type="predicted"/>
<organism evidence="2 3">
    <name type="scientific">Streptomyces caatingaensis</name>
    <dbReference type="NCBI Taxonomy" id="1678637"/>
    <lineage>
        <taxon>Bacteria</taxon>
        <taxon>Bacillati</taxon>
        <taxon>Actinomycetota</taxon>
        <taxon>Actinomycetes</taxon>
        <taxon>Kitasatosporales</taxon>
        <taxon>Streptomycetaceae</taxon>
        <taxon>Streptomyces</taxon>
    </lineage>
</organism>
<dbReference type="CDD" id="cd02440">
    <property type="entry name" value="AdoMet_MTases"/>
    <property type="match status" value="1"/>
</dbReference>
<keyword evidence="3" id="KW-1185">Reference proteome</keyword>
<dbReference type="AlphaFoldDB" id="A0A0K9XLN8"/>
<dbReference type="PANTHER" id="PTHR43861">
    <property type="entry name" value="TRANS-ACONITATE 2-METHYLTRANSFERASE-RELATED"/>
    <property type="match status" value="1"/>
</dbReference>
<dbReference type="RefSeq" id="WP_049713858.1">
    <property type="nucleotide sequence ID" value="NZ_LFXA01000001.1"/>
</dbReference>
<dbReference type="GO" id="GO:0017000">
    <property type="term" value="P:antibiotic biosynthetic process"/>
    <property type="evidence" value="ECO:0007669"/>
    <property type="project" value="UniProtKB-ARBA"/>
</dbReference>
<dbReference type="InterPro" id="IPR029063">
    <property type="entry name" value="SAM-dependent_MTases_sf"/>
</dbReference>
<evidence type="ECO:0000259" key="1">
    <source>
        <dbReference type="Pfam" id="PF08241"/>
    </source>
</evidence>
<dbReference type="Gene3D" id="3.40.50.150">
    <property type="entry name" value="Vaccinia Virus protein VP39"/>
    <property type="match status" value="1"/>
</dbReference>
<keyword evidence="2" id="KW-0808">Transferase</keyword>
<sequence>MEAVTAAWERYAAGRTPRRTHNAAGATTWLNWTQYADHGPDESVIGEIHGRRVLELGCGTGCNLAHLSTLGAQCVGIDIAPTQREKAAARWGHLPGLSFRTAEATEFLAAHPDSFDVVLSIFGPVWFIDPTTLLPLVRQSLTAGGAFVFSHKPPRPDPQPGEPLREARAVSRWDHSPCKWAALLESARFANITTEIIDPPHGEREGTLVVRAEAREERIGRPARQS</sequence>
<gene>
    <name evidence="2" type="ORF">AC230_00180</name>
</gene>
<dbReference type="Proteomes" id="UP000037288">
    <property type="component" value="Unassembled WGS sequence"/>
</dbReference>